<dbReference type="Proteomes" id="UP000078200">
    <property type="component" value="Unassembled WGS sequence"/>
</dbReference>
<dbReference type="VEuPathDB" id="VectorBase:GAUT020889"/>
<proteinExistence type="predicted"/>
<reference evidence="1" key="1">
    <citation type="submission" date="2020-05" db="UniProtKB">
        <authorList>
            <consortium name="EnsemblMetazoa"/>
        </authorList>
    </citation>
    <scope>IDENTIFICATION</scope>
    <source>
        <strain evidence="1">TTRI</strain>
    </source>
</reference>
<evidence type="ECO:0000313" key="2">
    <source>
        <dbReference type="Proteomes" id="UP000078200"/>
    </source>
</evidence>
<dbReference type="EnsemblMetazoa" id="GAUT020889-RA">
    <property type="protein sequence ID" value="GAUT020889-PA"/>
    <property type="gene ID" value="GAUT020889"/>
</dbReference>
<protein>
    <submittedName>
        <fullName evidence="1">Uncharacterized protein</fullName>
    </submittedName>
</protein>
<dbReference type="AlphaFoldDB" id="A0A1A9UZL1"/>
<sequence>MQSFIFTIRSETDSNTRTAMLNKLKALRDMCKAGLETLDWPKCPLKTVRSRVDVHKSEEDNTPSNSMLFAIEKLLEEAERGLSETVEQLQNKLNRKSFPSVGSDAPYVTSDLIASNNSSNNANESGNRLYPSLGGLNKSSAATTAAIANATQTHAVDAITLVNSSTKYTLGKQRMLQKRHDSVLNLKFNLTPCDRANMNTIAAERTTSAVPVRENTINNVQNNTICVEPIN</sequence>
<organism evidence="1 2">
    <name type="scientific">Glossina austeni</name>
    <name type="common">Savannah tsetse fly</name>
    <dbReference type="NCBI Taxonomy" id="7395"/>
    <lineage>
        <taxon>Eukaryota</taxon>
        <taxon>Metazoa</taxon>
        <taxon>Ecdysozoa</taxon>
        <taxon>Arthropoda</taxon>
        <taxon>Hexapoda</taxon>
        <taxon>Insecta</taxon>
        <taxon>Pterygota</taxon>
        <taxon>Neoptera</taxon>
        <taxon>Endopterygota</taxon>
        <taxon>Diptera</taxon>
        <taxon>Brachycera</taxon>
        <taxon>Muscomorpha</taxon>
        <taxon>Hippoboscoidea</taxon>
        <taxon>Glossinidae</taxon>
        <taxon>Glossina</taxon>
    </lineage>
</organism>
<keyword evidence="2" id="KW-1185">Reference proteome</keyword>
<name>A0A1A9UZL1_GLOAU</name>
<accession>A0A1A9UZL1</accession>
<evidence type="ECO:0000313" key="1">
    <source>
        <dbReference type="EnsemblMetazoa" id="GAUT020889-PA"/>
    </source>
</evidence>